<evidence type="ECO:0000256" key="7">
    <source>
        <dbReference type="ARBA" id="ARBA00023163"/>
    </source>
</evidence>
<dbReference type="CDD" id="cd17536">
    <property type="entry name" value="REC_YesN-like"/>
    <property type="match status" value="1"/>
</dbReference>
<keyword evidence="7" id="KW-0804">Transcription</keyword>
<feature type="domain" description="Response regulatory" evidence="10">
    <location>
        <begin position="3"/>
        <end position="120"/>
    </location>
</feature>
<keyword evidence="12" id="KW-1185">Reference proteome</keyword>
<dbReference type="InterPro" id="IPR009057">
    <property type="entry name" value="Homeodomain-like_sf"/>
</dbReference>
<dbReference type="PANTHER" id="PTHR42713:SF3">
    <property type="entry name" value="TRANSCRIPTIONAL REGULATORY PROTEIN HPTR"/>
    <property type="match status" value="1"/>
</dbReference>
<dbReference type="SMART" id="SM00448">
    <property type="entry name" value="REC"/>
    <property type="match status" value="1"/>
</dbReference>
<dbReference type="SUPFAM" id="SSF46689">
    <property type="entry name" value="Homeodomain-like"/>
    <property type="match status" value="2"/>
</dbReference>
<dbReference type="Gene3D" id="3.40.50.2300">
    <property type="match status" value="1"/>
</dbReference>
<evidence type="ECO:0000256" key="6">
    <source>
        <dbReference type="ARBA" id="ARBA00023125"/>
    </source>
</evidence>
<dbReference type="RefSeq" id="WP_018365741.1">
    <property type="nucleotide sequence ID" value="NZ_CP104407.1"/>
</dbReference>
<feature type="domain" description="HTH araC/xylS-type" evidence="9">
    <location>
        <begin position="142"/>
        <end position="241"/>
    </location>
</feature>
<evidence type="ECO:0000256" key="1">
    <source>
        <dbReference type="ARBA" id="ARBA00004496"/>
    </source>
</evidence>
<dbReference type="PROSITE" id="PS01124">
    <property type="entry name" value="HTH_ARAC_FAMILY_2"/>
    <property type="match status" value="1"/>
</dbReference>
<comment type="subcellular location">
    <subcellularLocation>
        <location evidence="1">Cytoplasm</location>
    </subcellularLocation>
</comment>
<dbReference type="SUPFAM" id="SSF52172">
    <property type="entry name" value="CheY-like"/>
    <property type="match status" value="1"/>
</dbReference>
<dbReference type="EMBL" id="CP110509">
    <property type="protein sequence ID" value="WMB28414.1"/>
    <property type="molecule type" value="Genomic_DNA"/>
</dbReference>
<evidence type="ECO:0000256" key="2">
    <source>
        <dbReference type="ARBA" id="ARBA00022490"/>
    </source>
</evidence>
<feature type="modified residue" description="4-aspartylphosphate" evidence="8">
    <location>
        <position position="55"/>
    </location>
</feature>
<evidence type="ECO:0000259" key="10">
    <source>
        <dbReference type="PROSITE" id="PS50110"/>
    </source>
</evidence>
<reference evidence="12" key="1">
    <citation type="submission" date="2022-10" db="EMBL/GenBank/DDBJ databases">
        <title>Streptococcus didelphis as causative of fatal infections in opossums (Didelphis albiventris).</title>
        <authorList>
            <person name="Breyer G.M."/>
            <person name="Da Silva M.E.R.J."/>
            <person name="Siqueira F.M."/>
        </authorList>
    </citation>
    <scope>NUCLEOTIDE SEQUENCE [LARGE SCALE GENOMIC DNA]</scope>
    <source>
        <strain evidence="12">LBVP101/21</strain>
    </source>
</reference>
<accession>A0ABY9LHW9</accession>
<dbReference type="InterPro" id="IPR051552">
    <property type="entry name" value="HptR"/>
</dbReference>
<dbReference type="PROSITE" id="PS50110">
    <property type="entry name" value="RESPONSE_REGULATORY"/>
    <property type="match status" value="1"/>
</dbReference>
<dbReference type="Pfam" id="PF00072">
    <property type="entry name" value="Response_reg"/>
    <property type="match status" value="1"/>
</dbReference>
<keyword evidence="4" id="KW-0902">Two-component regulatory system</keyword>
<keyword evidence="6" id="KW-0238">DNA-binding</keyword>
<dbReference type="Gene3D" id="1.10.10.60">
    <property type="entry name" value="Homeodomain-like"/>
    <property type="match status" value="2"/>
</dbReference>
<dbReference type="InterPro" id="IPR020449">
    <property type="entry name" value="Tscrpt_reg_AraC-type_HTH"/>
</dbReference>
<sequence length="246" mass="28175">MFSILIAEDEYLVRRGIRSLINFDTYQITSIEEAENGLIAWQKVQEMKPDIILTDINMPQLDGIKLAQLTKERYPETHIVFLTGYDDFNYAVSALKLGADDYLLKPFSKKDVEQMLSKLVANLSSDRKRKQVEDLVEVSHSSQIEEAIQEALTDSDLSLKTLAQTLGFSPNHLSFLIKKELGISFQDYLVQERLKKAKLLLLTSDLKIYEIAEAVGFSDMNYFSWRFKQVVGVSPRQFRKGEDGHV</sequence>
<evidence type="ECO:0000313" key="12">
    <source>
        <dbReference type="Proteomes" id="UP001238096"/>
    </source>
</evidence>
<keyword evidence="2" id="KW-0963">Cytoplasm</keyword>
<keyword evidence="5" id="KW-0805">Transcription regulation</keyword>
<dbReference type="Proteomes" id="UP001238096">
    <property type="component" value="Chromosome"/>
</dbReference>
<dbReference type="Pfam" id="PF12833">
    <property type="entry name" value="HTH_18"/>
    <property type="match status" value="1"/>
</dbReference>
<name>A0ABY9LHW9_9STRE</name>
<dbReference type="InterPro" id="IPR018062">
    <property type="entry name" value="HTH_AraC-typ_CS"/>
</dbReference>
<evidence type="ECO:0000256" key="3">
    <source>
        <dbReference type="ARBA" id="ARBA00022553"/>
    </source>
</evidence>
<evidence type="ECO:0000313" key="11">
    <source>
        <dbReference type="EMBL" id="WMB28414.1"/>
    </source>
</evidence>
<dbReference type="SMART" id="SM00342">
    <property type="entry name" value="HTH_ARAC"/>
    <property type="match status" value="1"/>
</dbReference>
<keyword evidence="3 8" id="KW-0597">Phosphoprotein</keyword>
<dbReference type="PROSITE" id="PS00041">
    <property type="entry name" value="HTH_ARAC_FAMILY_1"/>
    <property type="match status" value="1"/>
</dbReference>
<dbReference type="PANTHER" id="PTHR42713">
    <property type="entry name" value="HISTIDINE KINASE-RELATED"/>
    <property type="match status" value="1"/>
</dbReference>
<dbReference type="PRINTS" id="PR00032">
    <property type="entry name" value="HTHARAC"/>
</dbReference>
<gene>
    <name evidence="11" type="ORF">N1496_02025</name>
</gene>
<dbReference type="InterPro" id="IPR001789">
    <property type="entry name" value="Sig_transdc_resp-reg_receiver"/>
</dbReference>
<evidence type="ECO:0000256" key="5">
    <source>
        <dbReference type="ARBA" id="ARBA00023015"/>
    </source>
</evidence>
<evidence type="ECO:0000259" key="9">
    <source>
        <dbReference type="PROSITE" id="PS01124"/>
    </source>
</evidence>
<organism evidence="11 12">
    <name type="scientific">Streptococcus didelphis</name>
    <dbReference type="NCBI Taxonomy" id="102886"/>
    <lineage>
        <taxon>Bacteria</taxon>
        <taxon>Bacillati</taxon>
        <taxon>Bacillota</taxon>
        <taxon>Bacilli</taxon>
        <taxon>Lactobacillales</taxon>
        <taxon>Streptococcaceae</taxon>
        <taxon>Streptococcus</taxon>
    </lineage>
</organism>
<protein>
    <submittedName>
        <fullName evidence="11">Response regulator</fullName>
    </submittedName>
</protein>
<evidence type="ECO:0000256" key="4">
    <source>
        <dbReference type="ARBA" id="ARBA00023012"/>
    </source>
</evidence>
<proteinExistence type="predicted"/>
<evidence type="ECO:0000256" key="8">
    <source>
        <dbReference type="PROSITE-ProRule" id="PRU00169"/>
    </source>
</evidence>
<dbReference type="InterPro" id="IPR018060">
    <property type="entry name" value="HTH_AraC"/>
</dbReference>
<dbReference type="InterPro" id="IPR011006">
    <property type="entry name" value="CheY-like_superfamily"/>
</dbReference>